<accession>A0AAE0TZN6</accession>
<dbReference type="Gene3D" id="3.40.50.1820">
    <property type="entry name" value="alpha/beta hydrolase"/>
    <property type="match status" value="1"/>
</dbReference>
<evidence type="ECO:0000256" key="5">
    <source>
        <dbReference type="ARBA" id="ARBA00023128"/>
    </source>
</evidence>
<feature type="non-terminal residue" evidence="7">
    <location>
        <position position="277"/>
    </location>
</feature>
<organism evidence="7 8">
    <name type="scientific">Podospora didyma</name>
    <dbReference type="NCBI Taxonomy" id="330526"/>
    <lineage>
        <taxon>Eukaryota</taxon>
        <taxon>Fungi</taxon>
        <taxon>Dikarya</taxon>
        <taxon>Ascomycota</taxon>
        <taxon>Pezizomycotina</taxon>
        <taxon>Sordariomycetes</taxon>
        <taxon>Sordariomycetidae</taxon>
        <taxon>Sordariales</taxon>
        <taxon>Podosporaceae</taxon>
        <taxon>Podospora</taxon>
    </lineage>
</organism>
<keyword evidence="8" id="KW-1185">Reference proteome</keyword>
<dbReference type="SUPFAM" id="SSF53474">
    <property type="entry name" value="alpha/beta-Hydrolases"/>
    <property type="match status" value="1"/>
</dbReference>
<dbReference type="PANTHER" id="PTHR48182:SF2">
    <property type="entry name" value="PROTEIN SERAC1"/>
    <property type="match status" value="1"/>
</dbReference>
<dbReference type="InterPro" id="IPR052374">
    <property type="entry name" value="SERAC1"/>
</dbReference>
<protein>
    <recommendedName>
        <fullName evidence="9">DUF676 domain-containing protein</fullName>
    </recommendedName>
</protein>
<dbReference type="Proteomes" id="UP001285441">
    <property type="component" value="Unassembled WGS sequence"/>
</dbReference>
<keyword evidence="6" id="KW-0472">Membrane</keyword>
<evidence type="ECO:0000256" key="2">
    <source>
        <dbReference type="ARBA" id="ARBA00004240"/>
    </source>
</evidence>
<proteinExistence type="predicted"/>
<dbReference type="EMBL" id="JAULSW010000004">
    <property type="protein sequence ID" value="KAK3385254.1"/>
    <property type="molecule type" value="Genomic_DNA"/>
</dbReference>
<dbReference type="InterPro" id="IPR029058">
    <property type="entry name" value="AB_hydrolase_fold"/>
</dbReference>
<evidence type="ECO:0000256" key="1">
    <source>
        <dbReference type="ARBA" id="ARBA00004173"/>
    </source>
</evidence>
<evidence type="ECO:0000256" key="3">
    <source>
        <dbReference type="ARBA" id="ARBA00004370"/>
    </source>
</evidence>
<sequence length="277" mass="31079">YSLVFVHGFTGHPEKTWKRAAKKHGREDGEALPPSKDVYWPADLVPRTLPSSRVLTYGYDTNIKHWIKGQVSTKTVRDHGWDLVSSLEAIRRSQEETQRPLLFVAHSLGGLIVKEALRKARDCASIKPHIHSIFEATAGVIFFGTPHRGADPRSLFHHTLAVCAQIAGFTPPRQIVDILPPTAEHLAELRDQFSSMCHQKIWPVYSFQEEYGVALLGRKVVDDSSSCLDDPTTETKQHISSNHIDMCRFSGLDDPEYRKVEAALTFILGTTQVITTD</sequence>
<reference evidence="7" key="1">
    <citation type="journal article" date="2023" name="Mol. Phylogenet. Evol.">
        <title>Genome-scale phylogeny and comparative genomics of the fungal order Sordariales.</title>
        <authorList>
            <person name="Hensen N."/>
            <person name="Bonometti L."/>
            <person name="Westerberg I."/>
            <person name="Brannstrom I.O."/>
            <person name="Guillou S."/>
            <person name="Cros-Aarteil S."/>
            <person name="Calhoun S."/>
            <person name="Haridas S."/>
            <person name="Kuo A."/>
            <person name="Mondo S."/>
            <person name="Pangilinan J."/>
            <person name="Riley R."/>
            <person name="LaButti K."/>
            <person name="Andreopoulos B."/>
            <person name="Lipzen A."/>
            <person name="Chen C."/>
            <person name="Yan M."/>
            <person name="Daum C."/>
            <person name="Ng V."/>
            <person name="Clum A."/>
            <person name="Steindorff A."/>
            <person name="Ohm R.A."/>
            <person name="Martin F."/>
            <person name="Silar P."/>
            <person name="Natvig D.O."/>
            <person name="Lalanne C."/>
            <person name="Gautier V."/>
            <person name="Ament-Velasquez S.L."/>
            <person name="Kruys A."/>
            <person name="Hutchinson M.I."/>
            <person name="Powell A.J."/>
            <person name="Barry K."/>
            <person name="Miller A.N."/>
            <person name="Grigoriev I.V."/>
            <person name="Debuchy R."/>
            <person name="Gladieux P."/>
            <person name="Hiltunen Thoren M."/>
            <person name="Johannesson H."/>
        </authorList>
    </citation>
    <scope>NUCLEOTIDE SEQUENCE</scope>
    <source>
        <strain evidence="7">CBS 232.78</strain>
    </source>
</reference>
<gene>
    <name evidence="7" type="ORF">B0H63DRAFT_543518</name>
</gene>
<dbReference type="PANTHER" id="PTHR48182">
    <property type="entry name" value="PROTEIN SERAC1"/>
    <property type="match status" value="1"/>
</dbReference>
<dbReference type="GO" id="GO:0005783">
    <property type="term" value="C:endoplasmic reticulum"/>
    <property type="evidence" value="ECO:0007669"/>
    <property type="project" value="UniProtKB-SubCell"/>
</dbReference>
<reference evidence="7" key="2">
    <citation type="submission" date="2023-06" db="EMBL/GenBank/DDBJ databases">
        <authorList>
            <consortium name="Lawrence Berkeley National Laboratory"/>
            <person name="Haridas S."/>
            <person name="Hensen N."/>
            <person name="Bonometti L."/>
            <person name="Westerberg I."/>
            <person name="Brannstrom I.O."/>
            <person name="Guillou S."/>
            <person name="Cros-Aarteil S."/>
            <person name="Calhoun S."/>
            <person name="Kuo A."/>
            <person name="Mondo S."/>
            <person name="Pangilinan J."/>
            <person name="Riley R."/>
            <person name="LaButti K."/>
            <person name="Andreopoulos B."/>
            <person name="Lipzen A."/>
            <person name="Chen C."/>
            <person name="Yanf M."/>
            <person name="Daum C."/>
            <person name="Ng V."/>
            <person name="Clum A."/>
            <person name="Steindorff A."/>
            <person name="Ohm R."/>
            <person name="Martin F."/>
            <person name="Silar P."/>
            <person name="Natvig D."/>
            <person name="Lalanne C."/>
            <person name="Gautier V."/>
            <person name="Ament-velasquez S.L."/>
            <person name="Kruys A."/>
            <person name="Hutchinson M.I."/>
            <person name="Powell A.J."/>
            <person name="Barry K."/>
            <person name="Miller A.N."/>
            <person name="Grigoriev I.V."/>
            <person name="Debuchy R."/>
            <person name="Gladieux P."/>
            <person name="Thoren M.H."/>
            <person name="Johannesson H."/>
        </authorList>
    </citation>
    <scope>NUCLEOTIDE SEQUENCE</scope>
    <source>
        <strain evidence="7">CBS 232.78</strain>
    </source>
</reference>
<evidence type="ECO:0008006" key="9">
    <source>
        <dbReference type="Google" id="ProtNLM"/>
    </source>
</evidence>
<evidence type="ECO:0000256" key="4">
    <source>
        <dbReference type="ARBA" id="ARBA00022824"/>
    </source>
</evidence>
<keyword evidence="4" id="KW-0256">Endoplasmic reticulum</keyword>
<dbReference type="AlphaFoldDB" id="A0AAE0TZN6"/>
<evidence type="ECO:0000313" key="8">
    <source>
        <dbReference type="Proteomes" id="UP001285441"/>
    </source>
</evidence>
<dbReference type="GO" id="GO:0016020">
    <property type="term" value="C:membrane"/>
    <property type="evidence" value="ECO:0007669"/>
    <property type="project" value="UniProtKB-SubCell"/>
</dbReference>
<comment type="caution">
    <text evidence="7">The sequence shown here is derived from an EMBL/GenBank/DDBJ whole genome shotgun (WGS) entry which is preliminary data.</text>
</comment>
<comment type="subcellular location">
    <subcellularLocation>
        <location evidence="2">Endoplasmic reticulum</location>
    </subcellularLocation>
    <subcellularLocation>
        <location evidence="3">Membrane</location>
    </subcellularLocation>
    <subcellularLocation>
        <location evidence="1">Mitochondrion</location>
    </subcellularLocation>
</comment>
<dbReference type="GO" id="GO:0005739">
    <property type="term" value="C:mitochondrion"/>
    <property type="evidence" value="ECO:0007669"/>
    <property type="project" value="UniProtKB-SubCell"/>
</dbReference>
<evidence type="ECO:0000313" key="7">
    <source>
        <dbReference type="EMBL" id="KAK3385254.1"/>
    </source>
</evidence>
<name>A0AAE0TZN6_9PEZI</name>
<keyword evidence="5" id="KW-0496">Mitochondrion</keyword>
<evidence type="ECO:0000256" key="6">
    <source>
        <dbReference type="ARBA" id="ARBA00023136"/>
    </source>
</evidence>
<feature type="non-terminal residue" evidence="7">
    <location>
        <position position="1"/>
    </location>
</feature>